<dbReference type="PROSITE" id="PS50866">
    <property type="entry name" value="GOLD"/>
    <property type="match status" value="1"/>
</dbReference>
<accession>A0A2P2LY45</accession>
<feature type="domain" description="GOLD" evidence="1">
    <location>
        <begin position="1"/>
        <end position="27"/>
    </location>
</feature>
<dbReference type="PANTHER" id="PTHR47532">
    <property type="entry name" value="RETINAL-BINDING PROTEIN"/>
    <property type="match status" value="1"/>
</dbReference>
<proteinExistence type="predicted"/>
<evidence type="ECO:0000313" key="2">
    <source>
        <dbReference type="EMBL" id="MBX22892.1"/>
    </source>
</evidence>
<dbReference type="EMBL" id="GGEC01042408">
    <property type="protein sequence ID" value="MBX22892.1"/>
    <property type="molecule type" value="Transcribed_RNA"/>
</dbReference>
<reference evidence="2" key="1">
    <citation type="submission" date="2018-02" db="EMBL/GenBank/DDBJ databases">
        <title>Rhizophora mucronata_Transcriptome.</title>
        <authorList>
            <person name="Meera S.P."/>
            <person name="Sreeshan A."/>
            <person name="Augustine A."/>
        </authorList>
    </citation>
    <scope>NUCLEOTIDE SEQUENCE</scope>
    <source>
        <tissue evidence="2">Leaf</tissue>
    </source>
</reference>
<name>A0A2P2LY45_RHIMU</name>
<dbReference type="PANTHER" id="PTHR47532:SF1">
    <property type="entry name" value="RETINAL-BINDING PROTEIN"/>
    <property type="match status" value="1"/>
</dbReference>
<protein>
    <recommendedName>
        <fullName evidence="1">GOLD domain-containing protein</fullName>
    </recommendedName>
</protein>
<dbReference type="Gene3D" id="2.60.120.680">
    <property type="entry name" value="GOLD domain"/>
    <property type="match status" value="1"/>
</dbReference>
<dbReference type="SUPFAM" id="SSF101576">
    <property type="entry name" value="Supernatant protein factor (SPF), C-terminal domain"/>
    <property type="match status" value="1"/>
</dbReference>
<evidence type="ECO:0000259" key="1">
    <source>
        <dbReference type="PROSITE" id="PS50866"/>
    </source>
</evidence>
<organism evidence="2">
    <name type="scientific">Rhizophora mucronata</name>
    <name type="common">Asiatic mangrove</name>
    <dbReference type="NCBI Taxonomy" id="61149"/>
    <lineage>
        <taxon>Eukaryota</taxon>
        <taxon>Viridiplantae</taxon>
        <taxon>Streptophyta</taxon>
        <taxon>Embryophyta</taxon>
        <taxon>Tracheophyta</taxon>
        <taxon>Spermatophyta</taxon>
        <taxon>Magnoliopsida</taxon>
        <taxon>eudicotyledons</taxon>
        <taxon>Gunneridae</taxon>
        <taxon>Pentapetalae</taxon>
        <taxon>rosids</taxon>
        <taxon>fabids</taxon>
        <taxon>Malpighiales</taxon>
        <taxon>Rhizophoraceae</taxon>
        <taxon>Rhizophora</taxon>
    </lineage>
</organism>
<sequence length="43" mass="5016">MAGNYKLIWDNSYSSFFKKVIRYKVDCIPPVVEPMQSTTEAEE</sequence>
<dbReference type="InterPro" id="IPR009038">
    <property type="entry name" value="GOLD_dom"/>
</dbReference>
<dbReference type="AlphaFoldDB" id="A0A2P2LY45"/>
<dbReference type="InterPro" id="IPR036598">
    <property type="entry name" value="GOLD_dom_sf"/>
</dbReference>